<organism evidence="15 16">
    <name type="scientific">Cereibacter changlensis</name>
    <dbReference type="NCBI Taxonomy" id="402884"/>
    <lineage>
        <taxon>Bacteria</taxon>
        <taxon>Pseudomonadati</taxon>
        <taxon>Pseudomonadota</taxon>
        <taxon>Alphaproteobacteria</taxon>
        <taxon>Rhodobacterales</taxon>
        <taxon>Paracoccaceae</taxon>
        <taxon>Cereibacter</taxon>
    </lineage>
</organism>
<evidence type="ECO:0000256" key="12">
    <source>
        <dbReference type="ARBA" id="ARBA00037975"/>
    </source>
</evidence>
<keyword evidence="6 13" id="KW-0812">Transmembrane</keyword>
<feature type="transmembrane region" description="Helical" evidence="13">
    <location>
        <begin position="93"/>
        <end position="116"/>
    </location>
</feature>
<evidence type="ECO:0000256" key="7">
    <source>
        <dbReference type="ARBA" id="ARBA00022723"/>
    </source>
</evidence>
<comment type="cofactor">
    <cofactor evidence="1">
        <name>heme b</name>
        <dbReference type="ChEBI" id="CHEBI:60344"/>
    </cofactor>
</comment>
<dbReference type="EMBL" id="SWAU01000256">
    <property type="protein sequence ID" value="TKA94932.1"/>
    <property type="molecule type" value="Genomic_DNA"/>
</dbReference>
<feature type="transmembrane region" description="Helical" evidence="13">
    <location>
        <begin position="12"/>
        <end position="31"/>
    </location>
</feature>
<protein>
    <submittedName>
        <fullName evidence="15">Cytochrome B</fullName>
    </submittedName>
</protein>
<evidence type="ECO:0000256" key="11">
    <source>
        <dbReference type="ARBA" id="ARBA00023136"/>
    </source>
</evidence>
<evidence type="ECO:0000259" key="14">
    <source>
        <dbReference type="Pfam" id="PF01292"/>
    </source>
</evidence>
<keyword evidence="9 13" id="KW-1133">Transmembrane helix</keyword>
<dbReference type="Pfam" id="PF01292">
    <property type="entry name" value="Ni_hydr_CYTB"/>
    <property type="match status" value="1"/>
</dbReference>
<reference evidence="15 16" key="1">
    <citation type="submission" date="2019-04" db="EMBL/GenBank/DDBJ databases">
        <title>Crypto-aerobic microbial life in anoxic (sulfidic) marine sediments.</title>
        <authorList>
            <person name="Bhattacharya S."/>
            <person name="Roy C."/>
            <person name="Mondal N."/>
            <person name="Sarkar J."/>
            <person name="Mandal S."/>
            <person name="Rameez M.J."/>
            <person name="Ghosh W."/>
        </authorList>
    </citation>
    <scope>NUCLEOTIDE SEQUENCE [LARGE SCALE GENOMIC DNA]</scope>
    <source>
        <strain evidence="15 16">SBBC</strain>
    </source>
</reference>
<dbReference type="InterPro" id="IPR052168">
    <property type="entry name" value="Cytochrome_b561_oxidase"/>
</dbReference>
<evidence type="ECO:0000256" key="4">
    <source>
        <dbReference type="ARBA" id="ARBA00022475"/>
    </source>
</evidence>
<accession>A0A4U0YR21</accession>
<dbReference type="SUPFAM" id="SSF81342">
    <property type="entry name" value="Transmembrane di-heme cytochromes"/>
    <property type="match status" value="1"/>
</dbReference>
<gene>
    <name evidence="15" type="ORF">FAZ78_19575</name>
</gene>
<keyword evidence="4" id="KW-1003">Cell membrane</keyword>
<evidence type="ECO:0000256" key="6">
    <source>
        <dbReference type="ARBA" id="ARBA00022692"/>
    </source>
</evidence>
<evidence type="ECO:0000256" key="9">
    <source>
        <dbReference type="ARBA" id="ARBA00022989"/>
    </source>
</evidence>
<keyword evidence="10" id="KW-0408">Iron</keyword>
<dbReference type="InterPro" id="IPR016174">
    <property type="entry name" value="Di-haem_cyt_TM"/>
</dbReference>
<name>A0A4U0YR21_9RHOB</name>
<dbReference type="GO" id="GO:0022904">
    <property type="term" value="P:respiratory electron transport chain"/>
    <property type="evidence" value="ECO:0007669"/>
    <property type="project" value="InterPro"/>
</dbReference>
<dbReference type="GO" id="GO:0046872">
    <property type="term" value="F:metal ion binding"/>
    <property type="evidence" value="ECO:0007669"/>
    <property type="project" value="UniProtKB-KW"/>
</dbReference>
<dbReference type="InterPro" id="IPR011577">
    <property type="entry name" value="Cyt_b561_bac/Ni-Hgenase"/>
</dbReference>
<dbReference type="PANTHER" id="PTHR30529">
    <property type="entry name" value="CYTOCHROME B561"/>
    <property type="match status" value="1"/>
</dbReference>
<dbReference type="AlphaFoldDB" id="A0A4U0YR21"/>
<keyword evidence="5" id="KW-0349">Heme</keyword>
<dbReference type="GO" id="GO:0009055">
    <property type="term" value="F:electron transfer activity"/>
    <property type="evidence" value="ECO:0007669"/>
    <property type="project" value="InterPro"/>
</dbReference>
<evidence type="ECO:0000256" key="8">
    <source>
        <dbReference type="ARBA" id="ARBA00022982"/>
    </source>
</evidence>
<dbReference type="GO" id="GO:0020037">
    <property type="term" value="F:heme binding"/>
    <property type="evidence" value="ECO:0007669"/>
    <property type="project" value="TreeGrafter"/>
</dbReference>
<dbReference type="PANTHER" id="PTHR30529:SF7">
    <property type="entry name" value="CYTOCHROME B561 BACTERIAL_NI-HYDROGENASE DOMAIN-CONTAINING PROTEIN"/>
    <property type="match status" value="1"/>
</dbReference>
<keyword evidence="3" id="KW-0813">Transport</keyword>
<evidence type="ECO:0000313" key="15">
    <source>
        <dbReference type="EMBL" id="TKA94932.1"/>
    </source>
</evidence>
<comment type="subcellular location">
    <subcellularLocation>
        <location evidence="2">Cell membrane</location>
        <topology evidence="2">Multi-pass membrane protein</topology>
    </subcellularLocation>
</comment>
<dbReference type="GO" id="GO:0005886">
    <property type="term" value="C:plasma membrane"/>
    <property type="evidence" value="ECO:0007669"/>
    <property type="project" value="UniProtKB-SubCell"/>
</dbReference>
<proteinExistence type="inferred from homology"/>
<evidence type="ECO:0000313" key="16">
    <source>
        <dbReference type="Proteomes" id="UP000306340"/>
    </source>
</evidence>
<feature type="transmembrane region" description="Helical" evidence="13">
    <location>
        <begin position="51"/>
        <end position="72"/>
    </location>
</feature>
<evidence type="ECO:0000256" key="1">
    <source>
        <dbReference type="ARBA" id="ARBA00001970"/>
    </source>
</evidence>
<evidence type="ECO:0000256" key="5">
    <source>
        <dbReference type="ARBA" id="ARBA00022617"/>
    </source>
</evidence>
<evidence type="ECO:0000256" key="10">
    <source>
        <dbReference type="ARBA" id="ARBA00023004"/>
    </source>
</evidence>
<dbReference type="RefSeq" id="WP_136794019.1">
    <property type="nucleotide sequence ID" value="NZ_SWAU01000256.1"/>
</dbReference>
<keyword evidence="11 13" id="KW-0472">Membrane</keyword>
<sequence length="169" mass="18752">MRKARPAAFSPMQIRLHWIVAALVVFQFLFNAPMRWTWEAQQRGEDPGFSLLAWLHVAVGLLIGLLVIWRIVLRFTHGAPGPISPLDTGEKSLAQFVATETQVFLLFALFVVPASGAMAWFKGIPLAGALHADLKLLILALVGVHVLGALAHKFVLRDGLMERMRLPRD</sequence>
<feature type="transmembrane region" description="Helical" evidence="13">
    <location>
        <begin position="136"/>
        <end position="156"/>
    </location>
</feature>
<comment type="caution">
    <text evidence="15">The sequence shown here is derived from an EMBL/GenBank/DDBJ whole genome shotgun (WGS) entry which is preliminary data.</text>
</comment>
<evidence type="ECO:0000256" key="3">
    <source>
        <dbReference type="ARBA" id="ARBA00022448"/>
    </source>
</evidence>
<keyword evidence="7" id="KW-0479">Metal-binding</keyword>
<dbReference type="Proteomes" id="UP000306340">
    <property type="component" value="Unassembled WGS sequence"/>
</dbReference>
<feature type="domain" description="Cytochrome b561 bacterial/Ni-hydrogenase" evidence="14">
    <location>
        <begin position="9"/>
        <end position="164"/>
    </location>
</feature>
<keyword evidence="8" id="KW-0249">Electron transport</keyword>
<comment type="similarity">
    <text evidence="12">Belongs to the cytochrome b561 family.</text>
</comment>
<evidence type="ECO:0000256" key="2">
    <source>
        <dbReference type="ARBA" id="ARBA00004651"/>
    </source>
</evidence>
<evidence type="ECO:0000256" key="13">
    <source>
        <dbReference type="SAM" id="Phobius"/>
    </source>
</evidence>